<evidence type="ECO:0000256" key="1">
    <source>
        <dbReference type="SAM" id="Phobius"/>
    </source>
</evidence>
<keyword evidence="1" id="KW-0812">Transmembrane</keyword>
<protein>
    <submittedName>
        <fullName evidence="2">Uncharacterized protein</fullName>
    </submittedName>
</protein>
<evidence type="ECO:0000313" key="3">
    <source>
        <dbReference type="Proteomes" id="UP000070258"/>
    </source>
</evidence>
<dbReference type="AlphaFoldDB" id="A0A138A0L8"/>
<reference evidence="3" key="1">
    <citation type="submission" date="2016-02" db="EMBL/GenBank/DDBJ databases">
        <authorList>
            <person name="Wen L."/>
            <person name="He K."/>
            <person name="Yang H."/>
        </authorList>
    </citation>
    <scope>NUCLEOTIDE SEQUENCE [LARGE SCALE GENOMIC DNA]</scope>
    <source>
        <strain evidence="3">JCM 15929</strain>
    </source>
</reference>
<accession>A0A138A0L8</accession>
<sequence>MCLRDIDFPATKPSLPAMASVVVLLHLIGWGLFVHYDADLRMRGLTGRRRDGRDRDTEIAKNYDSCRSPCRTRAADRDLLLGEHAGEQSR</sequence>
<keyword evidence="1" id="KW-0472">Membrane</keyword>
<organism evidence="2 3">
    <name type="scientific">Tsukamurella pseudospumae</name>
    <dbReference type="NCBI Taxonomy" id="239498"/>
    <lineage>
        <taxon>Bacteria</taxon>
        <taxon>Bacillati</taxon>
        <taxon>Actinomycetota</taxon>
        <taxon>Actinomycetes</taxon>
        <taxon>Mycobacteriales</taxon>
        <taxon>Tsukamurellaceae</taxon>
        <taxon>Tsukamurella</taxon>
    </lineage>
</organism>
<dbReference type="EMBL" id="LSRF01000058">
    <property type="protein sequence ID" value="KXP03976.1"/>
    <property type="molecule type" value="Genomic_DNA"/>
</dbReference>
<dbReference type="Proteomes" id="UP000070258">
    <property type="component" value="Unassembled WGS sequence"/>
</dbReference>
<gene>
    <name evidence="2" type="ORF">AXK60_19700</name>
</gene>
<comment type="caution">
    <text evidence="2">The sequence shown here is derived from an EMBL/GenBank/DDBJ whole genome shotgun (WGS) entry which is preliminary data.</text>
</comment>
<evidence type="ECO:0000313" key="2">
    <source>
        <dbReference type="EMBL" id="KXP03976.1"/>
    </source>
</evidence>
<keyword evidence="1" id="KW-1133">Transmembrane helix</keyword>
<name>A0A138A0L8_9ACTN</name>
<feature type="transmembrane region" description="Helical" evidence="1">
    <location>
        <begin position="15"/>
        <end position="34"/>
    </location>
</feature>
<proteinExistence type="predicted"/>